<dbReference type="CDD" id="cd06606">
    <property type="entry name" value="STKc_MAPKKK"/>
    <property type="match status" value="1"/>
</dbReference>
<dbReference type="PANTHER" id="PTHR11584">
    <property type="entry name" value="SERINE/THREONINE PROTEIN KINASE"/>
    <property type="match status" value="1"/>
</dbReference>
<evidence type="ECO:0000259" key="8">
    <source>
        <dbReference type="PROSITE" id="PS50011"/>
    </source>
</evidence>
<dbReference type="InterPro" id="IPR008271">
    <property type="entry name" value="Ser/Thr_kinase_AS"/>
</dbReference>
<gene>
    <name evidence="9" type="ORF">SARC_01151</name>
</gene>
<proteinExistence type="predicted"/>
<dbReference type="PROSITE" id="PS00107">
    <property type="entry name" value="PROTEIN_KINASE_ATP"/>
    <property type="match status" value="1"/>
</dbReference>
<evidence type="ECO:0000313" key="9">
    <source>
        <dbReference type="EMBL" id="KNC86731.1"/>
    </source>
</evidence>
<feature type="compositionally biased region" description="Acidic residues" evidence="7">
    <location>
        <begin position="531"/>
        <end position="545"/>
    </location>
</feature>
<feature type="compositionally biased region" description="Low complexity" evidence="7">
    <location>
        <begin position="1"/>
        <end position="13"/>
    </location>
</feature>
<feature type="binding site" evidence="6">
    <location>
        <position position="584"/>
    </location>
    <ligand>
        <name>ATP</name>
        <dbReference type="ChEBI" id="CHEBI:30616"/>
    </ligand>
</feature>
<feature type="region of interest" description="Disordered" evidence="7">
    <location>
        <begin position="1"/>
        <end position="155"/>
    </location>
</feature>
<evidence type="ECO:0000313" key="10">
    <source>
        <dbReference type="Proteomes" id="UP000054560"/>
    </source>
</evidence>
<feature type="domain" description="Protein kinase" evidence="8">
    <location>
        <begin position="555"/>
        <end position="797"/>
    </location>
</feature>
<evidence type="ECO:0000256" key="2">
    <source>
        <dbReference type="ARBA" id="ARBA00022679"/>
    </source>
</evidence>
<dbReference type="GO" id="GO:0005524">
    <property type="term" value="F:ATP binding"/>
    <property type="evidence" value="ECO:0007669"/>
    <property type="project" value="UniProtKB-UniRule"/>
</dbReference>
<dbReference type="PROSITE" id="PS00108">
    <property type="entry name" value="PROTEIN_KINASE_ST"/>
    <property type="match status" value="1"/>
</dbReference>
<dbReference type="GO" id="GO:0004674">
    <property type="term" value="F:protein serine/threonine kinase activity"/>
    <property type="evidence" value="ECO:0007669"/>
    <property type="project" value="UniProtKB-KW"/>
</dbReference>
<dbReference type="Proteomes" id="UP000054560">
    <property type="component" value="Unassembled WGS sequence"/>
</dbReference>
<keyword evidence="5 6" id="KW-0067">ATP-binding</keyword>
<dbReference type="Pfam" id="PF00069">
    <property type="entry name" value="Pkinase"/>
    <property type="match status" value="1"/>
</dbReference>
<evidence type="ECO:0000256" key="1">
    <source>
        <dbReference type="ARBA" id="ARBA00022527"/>
    </source>
</evidence>
<dbReference type="InterPro" id="IPR017441">
    <property type="entry name" value="Protein_kinase_ATP_BS"/>
</dbReference>
<dbReference type="STRING" id="667725.A0A0L0GCW4"/>
<organism evidence="9 10">
    <name type="scientific">Sphaeroforma arctica JP610</name>
    <dbReference type="NCBI Taxonomy" id="667725"/>
    <lineage>
        <taxon>Eukaryota</taxon>
        <taxon>Ichthyosporea</taxon>
        <taxon>Ichthyophonida</taxon>
        <taxon>Sphaeroforma</taxon>
    </lineage>
</organism>
<accession>A0A0L0GCW4</accession>
<feature type="compositionally biased region" description="Polar residues" evidence="7">
    <location>
        <begin position="44"/>
        <end position="63"/>
    </location>
</feature>
<reference evidence="9 10" key="1">
    <citation type="submission" date="2011-02" db="EMBL/GenBank/DDBJ databases">
        <title>The Genome Sequence of Sphaeroforma arctica JP610.</title>
        <authorList>
            <consortium name="The Broad Institute Genome Sequencing Platform"/>
            <person name="Russ C."/>
            <person name="Cuomo C."/>
            <person name="Young S.K."/>
            <person name="Zeng Q."/>
            <person name="Gargeya S."/>
            <person name="Alvarado L."/>
            <person name="Berlin A."/>
            <person name="Chapman S.B."/>
            <person name="Chen Z."/>
            <person name="Freedman E."/>
            <person name="Gellesch M."/>
            <person name="Goldberg J."/>
            <person name="Griggs A."/>
            <person name="Gujja S."/>
            <person name="Heilman E."/>
            <person name="Heiman D."/>
            <person name="Howarth C."/>
            <person name="Mehta T."/>
            <person name="Neiman D."/>
            <person name="Pearson M."/>
            <person name="Roberts A."/>
            <person name="Saif S."/>
            <person name="Shea T."/>
            <person name="Shenoy N."/>
            <person name="Sisk P."/>
            <person name="Stolte C."/>
            <person name="Sykes S."/>
            <person name="White J."/>
            <person name="Yandava C."/>
            <person name="Burger G."/>
            <person name="Gray M.W."/>
            <person name="Holland P.W.H."/>
            <person name="King N."/>
            <person name="Lang F.B.F."/>
            <person name="Roger A.J."/>
            <person name="Ruiz-Trillo I."/>
            <person name="Haas B."/>
            <person name="Nusbaum C."/>
            <person name="Birren B."/>
        </authorList>
    </citation>
    <scope>NUCLEOTIDE SEQUENCE [LARGE SCALE GENOMIC DNA]</scope>
    <source>
        <strain evidence="9 10">JP610</strain>
    </source>
</reference>
<dbReference type="SMART" id="SM00220">
    <property type="entry name" value="S_TKc"/>
    <property type="match status" value="1"/>
</dbReference>
<dbReference type="eggNOG" id="KOG0198">
    <property type="taxonomic scope" value="Eukaryota"/>
</dbReference>
<keyword evidence="10" id="KW-1185">Reference proteome</keyword>
<dbReference type="PROSITE" id="PS50011">
    <property type="entry name" value="PROTEIN_KINASE_DOM"/>
    <property type="match status" value="1"/>
</dbReference>
<feature type="region of interest" description="Disordered" evidence="7">
    <location>
        <begin position="465"/>
        <end position="488"/>
    </location>
</feature>
<keyword evidence="2" id="KW-0808">Transferase</keyword>
<dbReference type="OrthoDB" id="266718at2759"/>
<evidence type="ECO:0000256" key="7">
    <source>
        <dbReference type="SAM" id="MobiDB-lite"/>
    </source>
</evidence>
<keyword evidence="3 6" id="KW-0547">Nucleotide-binding</keyword>
<keyword evidence="4 9" id="KW-0418">Kinase</keyword>
<dbReference type="InterPro" id="IPR011009">
    <property type="entry name" value="Kinase-like_dom_sf"/>
</dbReference>
<dbReference type="PANTHER" id="PTHR11584:SF369">
    <property type="entry name" value="MITOGEN-ACTIVATED PROTEIN KINASE KINASE KINASE 19-RELATED"/>
    <property type="match status" value="1"/>
</dbReference>
<dbReference type="AlphaFoldDB" id="A0A0L0GCW4"/>
<feature type="region of interest" description="Disordered" evidence="7">
    <location>
        <begin position="522"/>
        <end position="549"/>
    </location>
</feature>
<feature type="compositionally biased region" description="Polar residues" evidence="7">
    <location>
        <begin position="87"/>
        <end position="106"/>
    </location>
</feature>
<dbReference type="Gene3D" id="1.10.510.10">
    <property type="entry name" value="Transferase(Phosphotransferase) domain 1"/>
    <property type="match status" value="1"/>
</dbReference>
<feature type="compositionally biased region" description="Basic residues" evidence="7">
    <location>
        <begin position="142"/>
        <end position="151"/>
    </location>
</feature>
<dbReference type="RefSeq" id="XP_014160633.1">
    <property type="nucleotide sequence ID" value="XM_014305158.1"/>
</dbReference>
<feature type="compositionally biased region" description="Polar residues" evidence="7">
    <location>
        <begin position="116"/>
        <end position="141"/>
    </location>
</feature>
<dbReference type="SUPFAM" id="SSF56112">
    <property type="entry name" value="Protein kinase-like (PK-like)"/>
    <property type="match status" value="1"/>
</dbReference>
<evidence type="ECO:0000256" key="4">
    <source>
        <dbReference type="ARBA" id="ARBA00022777"/>
    </source>
</evidence>
<feature type="compositionally biased region" description="Low complexity" evidence="7">
    <location>
        <begin position="256"/>
        <end position="273"/>
    </location>
</feature>
<sequence>VKSSSLLQDSFSLSDKDDSSSHESLSRFVSPPCTSRSLYHRTESQPSNQRNLASTRSHALSHQQDLRAGHTSPLAQVAVNVYKGNRRMSTTAPRTRTSIGTAQDSDGNGVGIGESGSHSRARTYSAQHSDSGGGLSESSHYSRPRRTRARTLGRAQTLGRTLALTSLKGGYDDDYDYDDSSSSGYDGSPLVRSEMRQNTSTFLPTTGRELATQQSIPEADSIGYLSTFDHLSTSRGTDTQDSHSLARGGTEQPLLTTPTTTRASRSSVPSRATLPLEFAPRQDVRNFGGSGEYRRAPARQRAQSDCTTRTAYYRLSLSKEPVIEKLAQPPVMNDATHDEEHKDVALRTLSTVVSDVEGVLDGDGGDGDDWMESFADVHMASDASAVSALDEEDFLRSDSLICALPAEEDDPIQPYELTEIMRDLGSASDYEKSVYERLSKGMELNDRDEASRGIDTYMGGDSGGYDQFSNNLDNNISNSSRNSAGNVRDDFRGMSHQHAYAEHSLDPHDSVYDNIVRTHDEDGTEITVSEDSSEDDDGAIEDDENTIGLGNNRSVRRGKLIGSGAFGKVYQGLDTTTGSLLVIKQVDMHGKSAHAIRTMEKEIQMLSQLDHRHIVKYLGAQIHKTEILNIFLEFVSGGSVADMLVKFGPFSVQLTSQYTRQLLYGLSYLHRNGIAHLDIKGGNVLIDKNGVVKLADFGNSVTAQHMQTENGGRTELRGTPNFMAPEVVRQQPYGSPADIWSVGCTVMEMLMGKPPWSEYSEPVAMLFHIARSKEAPQLPEGVGSRKTRSFLERCFVR</sequence>
<dbReference type="EMBL" id="KQ241639">
    <property type="protein sequence ID" value="KNC86731.1"/>
    <property type="molecule type" value="Genomic_DNA"/>
</dbReference>
<evidence type="ECO:0000256" key="3">
    <source>
        <dbReference type="ARBA" id="ARBA00022741"/>
    </source>
</evidence>
<dbReference type="InterPro" id="IPR000719">
    <property type="entry name" value="Prot_kinase_dom"/>
</dbReference>
<protein>
    <submittedName>
        <fullName evidence="9">STE/STE11 protein kinase</fullName>
    </submittedName>
</protein>
<dbReference type="GeneID" id="25901655"/>
<name>A0A0L0GCW4_9EUKA</name>
<feature type="non-terminal residue" evidence="9">
    <location>
        <position position="1"/>
    </location>
</feature>
<feature type="region of interest" description="Disordered" evidence="7">
    <location>
        <begin position="233"/>
        <end position="302"/>
    </location>
</feature>
<evidence type="ECO:0000256" key="6">
    <source>
        <dbReference type="PROSITE-ProRule" id="PRU10141"/>
    </source>
</evidence>
<feature type="compositionally biased region" description="Polar residues" evidence="7">
    <location>
        <begin position="233"/>
        <end position="243"/>
    </location>
</feature>
<keyword evidence="1" id="KW-0723">Serine/threonine-protein kinase</keyword>
<feature type="compositionally biased region" description="Basic and acidic residues" evidence="7">
    <location>
        <begin position="14"/>
        <end position="25"/>
    </location>
</feature>
<feature type="compositionally biased region" description="Low complexity" evidence="7">
    <location>
        <begin position="469"/>
        <end position="486"/>
    </location>
</feature>
<evidence type="ECO:0000256" key="5">
    <source>
        <dbReference type="ARBA" id="ARBA00022840"/>
    </source>
</evidence>